<evidence type="ECO:0000313" key="1">
    <source>
        <dbReference type="EMBL" id="KAJ1198170.1"/>
    </source>
</evidence>
<organism evidence="1 2">
    <name type="scientific">Pleurodeles waltl</name>
    <name type="common">Iberian ribbed newt</name>
    <dbReference type="NCBI Taxonomy" id="8319"/>
    <lineage>
        <taxon>Eukaryota</taxon>
        <taxon>Metazoa</taxon>
        <taxon>Chordata</taxon>
        <taxon>Craniata</taxon>
        <taxon>Vertebrata</taxon>
        <taxon>Euteleostomi</taxon>
        <taxon>Amphibia</taxon>
        <taxon>Batrachia</taxon>
        <taxon>Caudata</taxon>
        <taxon>Salamandroidea</taxon>
        <taxon>Salamandridae</taxon>
        <taxon>Pleurodelinae</taxon>
        <taxon>Pleurodeles</taxon>
    </lineage>
</organism>
<gene>
    <name evidence="1" type="ORF">NDU88_002014</name>
</gene>
<accession>A0AAV7V9D4</accession>
<dbReference type="AlphaFoldDB" id="A0AAV7V9D4"/>
<evidence type="ECO:0000313" key="2">
    <source>
        <dbReference type="Proteomes" id="UP001066276"/>
    </source>
</evidence>
<sequence>MQKPEQINLVQQLMTMGEEDDMDDDDEEEDGAVYIVHAMQPGGVHLGTVDGLLAEFEQLFEGIGCLKDRLMHVHIDKAVQPFALKHCQVAFHLRPKVEAELRKLEQEDIIWVSPIVIAHKTKKPGEDL</sequence>
<reference evidence="1" key="1">
    <citation type="journal article" date="2022" name="bioRxiv">
        <title>Sequencing and chromosome-scale assembly of the giantPleurodeles waltlgenome.</title>
        <authorList>
            <person name="Brown T."/>
            <person name="Elewa A."/>
            <person name="Iarovenko S."/>
            <person name="Subramanian E."/>
            <person name="Araus A.J."/>
            <person name="Petzold A."/>
            <person name="Susuki M."/>
            <person name="Suzuki K.-i.T."/>
            <person name="Hayashi T."/>
            <person name="Toyoda A."/>
            <person name="Oliveira C."/>
            <person name="Osipova E."/>
            <person name="Leigh N.D."/>
            <person name="Simon A."/>
            <person name="Yun M.H."/>
        </authorList>
    </citation>
    <scope>NUCLEOTIDE SEQUENCE</scope>
    <source>
        <strain evidence="1">20211129_DDA</strain>
        <tissue evidence="1">Liver</tissue>
    </source>
</reference>
<keyword evidence="2" id="KW-1185">Reference proteome</keyword>
<proteinExistence type="predicted"/>
<dbReference type="Proteomes" id="UP001066276">
    <property type="component" value="Chromosome 2_1"/>
</dbReference>
<dbReference type="EMBL" id="JANPWB010000003">
    <property type="protein sequence ID" value="KAJ1198170.1"/>
    <property type="molecule type" value="Genomic_DNA"/>
</dbReference>
<comment type="caution">
    <text evidence="1">The sequence shown here is derived from an EMBL/GenBank/DDBJ whole genome shotgun (WGS) entry which is preliminary data.</text>
</comment>
<name>A0AAV7V9D4_PLEWA</name>
<protein>
    <submittedName>
        <fullName evidence="1">Uncharacterized protein</fullName>
    </submittedName>
</protein>